<evidence type="ECO:0008006" key="3">
    <source>
        <dbReference type="Google" id="ProtNLM"/>
    </source>
</evidence>
<sequence>MALKTNVDIEGMVAAQGAFQTAVDETGRTRTQMETQITSLIASWSGDAATTYLGAMTEWLSEYQRVCEALQRMLETLQNNTHLYGNVHSGTQSQASAVARTMATPGLPAFPI</sequence>
<proteinExistence type="predicted"/>
<dbReference type="EMBL" id="BMVN01000032">
    <property type="protein sequence ID" value="GHA52929.1"/>
    <property type="molecule type" value="Genomic_DNA"/>
</dbReference>
<reference evidence="2" key="1">
    <citation type="journal article" date="2019" name="Int. J. Syst. Evol. Microbiol.">
        <title>The Global Catalogue of Microorganisms (GCM) 10K type strain sequencing project: providing services to taxonomists for standard genome sequencing and annotation.</title>
        <authorList>
            <consortium name="The Broad Institute Genomics Platform"/>
            <consortium name="The Broad Institute Genome Sequencing Center for Infectious Disease"/>
            <person name="Wu L."/>
            <person name="Ma J."/>
        </authorList>
    </citation>
    <scope>NUCLEOTIDE SEQUENCE [LARGE SCALE GENOMIC DNA]</scope>
    <source>
        <strain evidence="2">JCM 4733</strain>
    </source>
</reference>
<protein>
    <recommendedName>
        <fullName evidence="3">ESAT-6-like protein</fullName>
    </recommendedName>
</protein>
<dbReference type="Gene3D" id="1.10.287.1060">
    <property type="entry name" value="ESAT-6-like"/>
    <property type="match status" value="1"/>
</dbReference>
<organism evidence="1 2">
    <name type="scientific">Streptomyces canarius</name>
    <dbReference type="NCBI Taxonomy" id="285453"/>
    <lineage>
        <taxon>Bacteria</taxon>
        <taxon>Bacillati</taxon>
        <taxon>Actinomycetota</taxon>
        <taxon>Actinomycetes</taxon>
        <taxon>Kitasatosporales</taxon>
        <taxon>Streptomycetaceae</taxon>
        <taxon>Streptomyces</taxon>
    </lineage>
</organism>
<dbReference type="InterPro" id="IPR036689">
    <property type="entry name" value="ESAT-6-like_sf"/>
</dbReference>
<comment type="caution">
    <text evidence="1">The sequence shown here is derived from an EMBL/GenBank/DDBJ whole genome shotgun (WGS) entry which is preliminary data.</text>
</comment>
<dbReference type="Pfam" id="PF06013">
    <property type="entry name" value="WXG100"/>
    <property type="match status" value="1"/>
</dbReference>
<dbReference type="RefSeq" id="WP_189892240.1">
    <property type="nucleotide sequence ID" value="NZ_BMVN01000032.1"/>
</dbReference>
<evidence type="ECO:0000313" key="2">
    <source>
        <dbReference type="Proteomes" id="UP000653644"/>
    </source>
</evidence>
<gene>
    <name evidence="1" type="ORF">GCM10010345_67100</name>
</gene>
<keyword evidence="2" id="KW-1185">Reference proteome</keyword>
<dbReference type="SUPFAM" id="SSF140453">
    <property type="entry name" value="EsxAB dimer-like"/>
    <property type="match status" value="1"/>
</dbReference>
<evidence type="ECO:0000313" key="1">
    <source>
        <dbReference type="EMBL" id="GHA52929.1"/>
    </source>
</evidence>
<accession>A0ABQ3D3H8</accession>
<dbReference type="Proteomes" id="UP000653644">
    <property type="component" value="Unassembled WGS sequence"/>
</dbReference>
<dbReference type="NCBIfam" id="TIGR03930">
    <property type="entry name" value="WXG100_ESAT6"/>
    <property type="match status" value="1"/>
</dbReference>
<name>A0ABQ3D3H8_9ACTN</name>
<dbReference type="InterPro" id="IPR010310">
    <property type="entry name" value="T7SS_ESAT-6-like"/>
</dbReference>